<evidence type="ECO:0000256" key="1">
    <source>
        <dbReference type="ARBA" id="ARBA00004496"/>
    </source>
</evidence>
<reference evidence="14 15" key="2">
    <citation type="submission" date="2019-09" db="EMBL/GenBank/DDBJ databases">
        <authorList>
            <person name="Jin C."/>
        </authorList>
    </citation>
    <scope>NUCLEOTIDE SEQUENCE [LARGE SCALE GENOMIC DNA]</scope>
    <source>
        <strain evidence="14 15">BN140002</strain>
    </source>
</reference>
<comment type="similarity">
    <text evidence="2 13">Belongs to the Fur family.</text>
</comment>
<dbReference type="GO" id="GO:1900376">
    <property type="term" value="P:regulation of secondary metabolite biosynthetic process"/>
    <property type="evidence" value="ECO:0007669"/>
    <property type="project" value="TreeGrafter"/>
</dbReference>
<dbReference type="AlphaFoldDB" id="A0A5B2VF44"/>
<evidence type="ECO:0000256" key="6">
    <source>
        <dbReference type="ARBA" id="ARBA00022491"/>
    </source>
</evidence>
<dbReference type="CDD" id="cd07153">
    <property type="entry name" value="Fur_like"/>
    <property type="match status" value="1"/>
</dbReference>
<dbReference type="Proteomes" id="UP000323142">
    <property type="component" value="Unassembled WGS sequence"/>
</dbReference>
<proteinExistence type="inferred from homology"/>
<evidence type="ECO:0000256" key="5">
    <source>
        <dbReference type="ARBA" id="ARBA00022490"/>
    </source>
</evidence>
<keyword evidence="12 13" id="KW-0408">Iron</keyword>
<feature type="binding site" evidence="12">
    <location>
        <position position="93"/>
    </location>
    <ligand>
        <name>Fe cation</name>
        <dbReference type="ChEBI" id="CHEBI:24875"/>
    </ligand>
</feature>
<dbReference type="GO" id="GO:0008270">
    <property type="term" value="F:zinc ion binding"/>
    <property type="evidence" value="ECO:0007669"/>
    <property type="project" value="TreeGrafter"/>
</dbReference>
<dbReference type="GO" id="GO:0005829">
    <property type="term" value="C:cytosol"/>
    <property type="evidence" value="ECO:0007669"/>
    <property type="project" value="TreeGrafter"/>
</dbReference>
<evidence type="ECO:0000256" key="7">
    <source>
        <dbReference type="ARBA" id="ARBA00022723"/>
    </source>
</evidence>
<dbReference type="Pfam" id="PF01475">
    <property type="entry name" value="FUR"/>
    <property type="match status" value="1"/>
</dbReference>
<dbReference type="GO" id="GO:0000976">
    <property type="term" value="F:transcription cis-regulatory region binding"/>
    <property type="evidence" value="ECO:0007669"/>
    <property type="project" value="TreeGrafter"/>
</dbReference>
<dbReference type="InterPro" id="IPR002481">
    <property type="entry name" value="FUR"/>
</dbReference>
<name>A0A5B2VF44_9HYPH</name>
<dbReference type="InterPro" id="IPR036388">
    <property type="entry name" value="WH-like_DNA-bd_sf"/>
</dbReference>
<dbReference type="InterPro" id="IPR036390">
    <property type="entry name" value="WH_DNA-bd_sf"/>
</dbReference>
<evidence type="ECO:0000256" key="8">
    <source>
        <dbReference type="ARBA" id="ARBA00022833"/>
    </source>
</evidence>
<evidence type="ECO:0000256" key="10">
    <source>
        <dbReference type="ARBA" id="ARBA00023125"/>
    </source>
</evidence>
<dbReference type="RefSeq" id="WP_149818212.1">
    <property type="nucleotide sequence ID" value="NZ_VUOA01000022.1"/>
</dbReference>
<comment type="subunit">
    <text evidence="3 13">Homodimer.</text>
</comment>
<keyword evidence="8 13" id="KW-0862">Zinc</keyword>
<evidence type="ECO:0000256" key="9">
    <source>
        <dbReference type="ARBA" id="ARBA00023015"/>
    </source>
</evidence>
<dbReference type="PANTHER" id="PTHR33202">
    <property type="entry name" value="ZINC UPTAKE REGULATION PROTEIN"/>
    <property type="match status" value="1"/>
</dbReference>
<evidence type="ECO:0000313" key="14">
    <source>
        <dbReference type="EMBL" id="KAA2236929.1"/>
    </source>
</evidence>
<dbReference type="GO" id="GO:0003700">
    <property type="term" value="F:DNA-binding transcription factor activity"/>
    <property type="evidence" value="ECO:0007669"/>
    <property type="project" value="UniProtKB-UniRule"/>
</dbReference>
<dbReference type="SUPFAM" id="SSF46785">
    <property type="entry name" value="Winged helix' DNA-binding domain"/>
    <property type="match status" value="1"/>
</dbReference>
<feature type="binding site" evidence="12">
    <location>
        <position position="72"/>
    </location>
    <ligand>
        <name>Fe cation</name>
        <dbReference type="ChEBI" id="CHEBI:24875"/>
    </ligand>
</feature>
<keyword evidence="5 13" id="KW-0963">Cytoplasm</keyword>
<accession>A0A5B2VF44</accession>
<dbReference type="Gene3D" id="1.10.10.10">
    <property type="entry name" value="Winged helix-like DNA-binding domain superfamily/Winged helix DNA-binding domain"/>
    <property type="match status" value="1"/>
</dbReference>
<dbReference type="PANTHER" id="PTHR33202:SF2">
    <property type="entry name" value="FERRIC UPTAKE REGULATION PROTEIN"/>
    <property type="match status" value="1"/>
</dbReference>
<dbReference type="Gene3D" id="3.30.1490.190">
    <property type="match status" value="1"/>
</dbReference>
<feature type="binding site" evidence="12">
    <location>
        <position position="74"/>
    </location>
    <ligand>
        <name>Fe cation</name>
        <dbReference type="ChEBI" id="CHEBI:24875"/>
    </ligand>
</feature>
<keyword evidence="11 13" id="KW-0804">Transcription</keyword>
<evidence type="ECO:0000313" key="15">
    <source>
        <dbReference type="Proteomes" id="UP000323142"/>
    </source>
</evidence>
<evidence type="ECO:0000256" key="4">
    <source>
        <dbReference type="ARBA" id="ARBA00020910"/>
    </source>
</evidence>
<keyword evidence="9 13" id="KW-0805">Transcription regulation</keyword>
<evidence type="ECO:0000256" key="11">
    <source>
        <dbReference type="ARBA" id="ARBA00023163"/>
    </source>
</evidence>
<dbReference type="OrthoDB" id="8659436at2"/>
<protein>
    <recommendedName>
        <fullName evidence="4 13">Ferric uptake regulation protein</fullName>
    </recommendedName>
</protein>
<feature type="binding site" evidence="12">
    <location>
        <position position="110"/>
    </location>
    <ligand>
        <name>Fe cation</name>
        <dbReference type="ChEBI" id="CHEBI:24875"/>
    </ligand>
</feature>
<dbReference type="InterPro" id="IPR043135">
    <property type="entry name" value="Fur_C"/>
</dbReference>
<comment type="caution">
    <text evidence="14">The sequence shown here is derived from an EMBL/GenBank/DDBJ whole genome shotgun (WGS) entry which is preliminary data.</text>
</comment>
<reference evidence="14 15" key="1">
    <citation type="submission" date="2019-09" db="EMBL/GenBank/DDBJ databases">
        <title>Salinarimonas rosea gen. nov., sp. nov., a new member of the a-2 subgroup of the Proteobacteria.</title>
        <authorList>
            <person name="Liu J."/>
        </authorList>
    </citation>
    <scope>NUCLEOTIDE SEQUENCE [LARGE SCALE GENOMIC DNA]</scope>
    <source>
        <strain evidence="14 15">BN140002</strain>
    </source>
</reference>
<comment type="cofactor">
    <cofactor evidence="12">
        <name>Mn(2+)</name>
        <dbReference type="ChEBI" id="CHEBI:29035"/>
    </cofactor>
    <cofactor evidence="12">
        <name>Fe(2+)</name>
        <dbReference type="ChEBI" id="CHEBI:29033"/>
    </cofactor>
    <text evidence="12">Binds 1 Mn(2+) or Fe(2+) ion per subunit.</text>
</comment>
<organism evidence="14 15">
    <name type="scientific">Salinarimonas soli</name>
    <dbReference type="NCBI Taxonomy" id="1638099"/>
    <lineage>
        <taxon>Bacteria</taxon>
        <taxon>Pseudomonadati</taxon>
        <taxon>Pseudomonadota</taxon>
        <taxon>Alphaproteobacteria</taxon>
        <taxon>Hyphomicrobiales</taxon>
        <taxon>Salinarimonadaceae</taxon>
        <taxon>Salinarimonas</taxon>
    </lineage>
</organism>
<comment type="subcellular location">
    <subcellularLocation>
        <location evidence="1 13">Cytoplasm</location>
    </subcellularLocation>
</comment>
<keyword evidence="7 12" id="KW-0479">Metal-binding</keyword>
<evidence type="ECO:0000256" key="2">
    <source>
        <dbReference type="ARBA" id="ARBA00007957"/>
    </source>
</evidence>
<gene>
    <name evidence="13" type="primary">fur</name>
    <name evidence="14" type="ORF">F0L46_12555</name>
</gene>
<evidence type="ECO:0000256" key="12">
    <source>
        <dbReference type="PIRSR" id="PIRSR602481-2"/>
    </source>
</evidence>
<evidence type="ECO:0000256" key="3">
    <source>
        <dbReference type="ARBA" id="ARBA00011738"/>
    </source>
</evidence>
<keyword evidence="10 13" id="KW-0238">DNA-binding</keyword>
<dbReference type="GO" id="GO:0045892">
    <property type="term" value="P:negative regulation of DNA-templated transcription"/>
    <property type="evidence" value="ECO:0007669"/>
    <property type="project" value="TreeGrafter"/>
</dbReference>
<evidence type="ECO:0000256" key="13">
    <source>
        <dbReference type="RuleBase" id="RU364037"/>
    </source>
</evidence>
<keyword evidence="15" id="KW-1185">Reference proteome</keyword>
<sequence>MTGQRRVIARVLGEAQDHPDVVELHRRAAAVDERISLSTVYRTVKLFETEGIIERLELRDGRARYERAPQEHHDHLIDMRTGAVIEFRSEEIEALQTEIARRLGFRVVYHRMELYAVPLDEPGEEA</sequence>
<dbReference type="EMBL" id="VUOA01000022">
    <property type="protein sequence ID" value="KAA2236929.1"/>
    <property type="molecule type" value="Genomic_DNA"/>
</dbReference>
<keyword evidence="6 13" id="KW-0678">Repressor</keyword>